<dbReference type="CDD" id="cd19411">
    <property type="entry name" value="MCP2201-like_sensor"/>
    <property type="match status" value="1"/>
</dbReference>
<evidence type="ECO:0000313" key="9">
    <source>
        <dbReference type="Proteomes" id="UP001524499"/>
    </source>
</evidence>
<reference evidence="8 9" key="1">
    <citation type="submission" date="2022-07" db="EMBL/GenBank/DDBJ databases">
        <title>Methylomonas rivi sp. nov., Methylomonas rosea sp. nov., Methylomonas aureus sp. nov. and Methylomonas subterranea sp. nov., four novel methanotrophs isolated from a freshwater creek and the deep terrestrial subsurface.</title>
        <authorList>
            <person name="Abin C."/>
            <person name="Sankaranarayanan K."/>
            <person name="Garner C."/>
            <person name="Sindelar R."/>
            <person name="Kotary K."/>
            <person name="Garner R."/>
            <person name="Barclay S."/>
            <person name="Lawson P."/>
            <person name="Krumholz L."/>
        </authorList>
    </citation>
    <scope>NUCLEOTIDE SEQUENCE [LARGE SCALE GENOMIC DNA]</scope>
    <source>
        <strain evidence="8 9">SURF-2</strain>
    </source>
</reference>
<comment type="caution">
    <text evidence="8">The sequence shown here is derived from an EMBL/GenBank/DDBJ whole genome shotgun (WGS) entry which is preliminary data.</text>
</comment>
<feature type="coiled-coil region" evidence="5">
    <location>
        <begin position="456"/>
        <end position="494"/>
    </location>
</feature>
<dbReference type="PROSITE" id="PS50111">
    <property type="entry name" value="CHEMOTAXIS_TRANSDUC_2"/>
    <property type="match status" value="1"/>
</dbReference>
<keyword evidence="6" id="KW-0812">Transmembrane</keyword>
<name>A0ABT1TJY7_9GAMM</name>
<keyword evidence="6" id="KW-1133">Transmembrane helix</keyword>
<proteinExistence type="inferred from homology"/>
<dbReference type="PANTHER" id="PTHR43531">
    <property type="entry name" value="PROTEIN ICFG"/>
    <property type="match status" value="1"/>
</dbReference>
<dbReference type="SUPFAM" id="SSF58104">
    <property type="entry name" value="Methyl-accepting chemotaxis protein (MCP) signaling domain"/>
    <property type="match status" value="1"/>
</dbReference>
<keyword evidence="5" id="KW-0175">Coiled coil</keyword>
<keyword evidence="6" id="KW-0472">Membrane</keyword>
<dbReference type="EMBL" id="JANIBJ010000032">
    <property type="protein sequence ID" value="MCQ8105558.1"/>
    <property type="molecule type" value="Genomic_DNA"/>
</dbReference>
<protein>
    <submittedName>
        <fullName evidence="8">Methyl-accepting chemotaxis protein</fullName>
    </submittedName>
</protein>
<gene>
    <name evidence="8" type="ORF">NP590_15710</name>
</gene>
<dbReference type="InterPro" id="IPR004090">
    <property type="entry name" value="Chemotax_Me-accpt_rcpt"/>
</dbReference>
<evidence type="ECO:0000256" key="1">
    <source>
        <dbReference type="ARBA" id="ARBA00022500"/>
    </source>
</evidence>
<dbReference type="Pfam" id="PF00015">
    <property type="entry name" value="MCPsignal"/>
    <property type="match status" value="1"/>
</dbReference>
<sequence>MSTMKVRTRLGLGFASVLFLLALIAGFSIYRMNGLLADIDDMVNDKFPKTVWANNVIGDINVMARAMRNSLIVKDRETIGKELARLRESRKNIGANLVKLKERIHTSEGLAIYQSVVASQEAYQLAQNEFIALADQGKQDEATQYLLTSMRKVQTDYFDNVGKLIDYQTRLMEDSGAQAREMVSAGGTIIKILGLMSLLIGCLAAFIITRTLMRQLGGEPDYAAEVMKTIAAGDLSVDIALEQDDRASLLYDLKMMRDQLRRVVEQVLCNSAALTSASKEVSATAQAISQATTEQAASVEETTSAIEQLNASVQQNSENARRTGLMADKSAEEAKLGGAAVTETVAAMKHIAKKVGLIEDIAYKTNLLSLNAAIEAASAGEHGKGFAVVAAEVGKLAESSRITAEEINELASNSVAIAEKAGSLIGNVVPTIAQTSNLVQEINAASTEQATGVDQIGDAMRQLDKVTQQNAAASEEMAATAEELNGQAEQLQQVVGYFKLASA</sequence>
<feature type="transmembrane region" description="Helical" evidence="6">
    <location>
        <begin position="189"/>
        <end position="208"/>
    </location>
</feature>
<dbReference type="InterPro" id="IPR004089">
    <property type="entry name" value="MCPsignal_dom"/>
</dbReference>
<dbReference type="Pfam" id="PF12729">
    <property type="entry name" value="4HB_MCP_1"/>
    <property type="match status" value="1"/>
</dbReference>
<keyword evidence="1" id="KW-0145">Chemotaxis</keyword>
<dbReference type="Gene3D" id="1.10.287.950">
    <property type="entry name" value="Methyl-accepting chemotaxis protein"/>
    <property type="match status" value="1"/>
</dbReference>
<dbReference type="InterPro" id="IPR047347">
    <property type="entry name" value="YvaQ-like_sensor"/>
</dbReference>
<evidence type="ECO:0000313" key="8">
    <source>
        <dbReference type="EMBL" id="MCQ8105558.1"/>
    </source>
</evidence>
<dbReference type="Proteomes" id="UP001524499">
    <property type="component" value="Unassembled WGS sequence"/>
</dbReference>
<evidence type="ECO:0000256" key="2">
    <source>
        <dbReference type="ARBA" id="ARBA00023224"/>
    </source>
</evidence>
<evidence type="ECO:0000259" key="7">
    <source>
        <dbReference type="PROSITE" id="PS50111"/>
    </source>
</evidence>
<dbReference type="PANTHER" id="PTHR43531:SF11">
    <property type="entry name" value="METHYL-ACCEPTING CHEMOTAXIS PROTEIN 3"/>
    <property type="match status" value="1"/>
</dbReference>
<evidence type="ECO:0000256" key="3">
    <source>
        <dbReference type="ARBA" id="ARBA00029447"/>
    </source>
</evidence>
<organism evidence="8 9">
    <name type="scientific">Methylomonas subterranea</name>
    <dbReference type="NCBI Taxonomy" id="2952225"/>
    <lineage>
        <taxon>Bacteria</taxon>
        <taxon>Pseudomonadati</taxon>
        <taxon>Pseudomonadota</taxon>
        <taxon>Gammaproteobacteria</taxon>
        <taxon>Methylococcales</taxon>
        <taxon>Methylococcaceae</taxon>
        <taxon>Methylomonas</taxon>
    </lineage>
</organism>
<evidence type="ECO:0000256" key="6">
    <source>
        <dbReference type="SAM" id="Phobius"/>
    </source>
</evidence>
<evidence type="ECO:0000256" key="4">
    <source>
        <dbReference type="PROSITE-ProRule" id="PRU00284"/>
    </source>
</evidence>
<dbReference type="InterPro" id="IPR024478">
    <property type="entry name" value="HlyB_4HB_MCP"/>
</dbReference>
<accession>A0ABT1TJY7</accession>
<dbReference type="SMART" id="SM00283">
    <property type="entry name" value="MA"/>
    <property type="match status" value="1"/>
</dbReference>
<evidence type="ECO:0000256" key="5">
    <source>
        <dbReference type="SAM" id="Coils"/>
    </source>
</evidence>
<dbReference type="RefSeq" id="WP_256603570.1">
    <property type="nucleotide sequence ID" value="NZ_JANIBJ010000032.1"/>
</dbReference>
<feature type="domain" description="Methyl-accepting transducer" evidence="7">
    <location>
        <begin position="270"/>
        <end position="485"/>
    </location>
</feature>
<comment type="similarity">
    <text evidence="3">Belongs to the methyl-accepting chemotaxis (MCP) protein family.</text>
</comment>
<keyword evidence="9" id="KW-1185">Reference proteome</keyword>
<dbReference type="PRINTS" id="PR00260">
    <property type="entry name" value="CHEMTRNSDUCR"/>
</dbReference>
<keyword evidence="2 4" id="KW-0807">Transducer</keyword>
<dbReference type="InterPro" id="IPR051310">
    <property type="entry name" value="MCP_chemotaxis"/>
</dbReference>